<organism evidence="1 2">
    <name type="scientific">Pleurodeles waltl</name>
    <name type="common">Iberian ribbed newt</name>
    <dbReference type="NCBI Taxonomy" id="8319"/>
    <lineage>
        <taxon>Eukaryota</taxon>
        <taxon>Metazoa</taxon>
        <taxon>Chordata</taxon>
        <taxon>Craniata</taxon>
        <taxon>Vertebrata</taxon>
        <taxon>Euteleostomi</taxon>
        <taxon>Amphibia</taxon>
        <taxon>Batrachia</taxon>
        <taxon>Caudata</taxon>
        <taxon>Salamandroidea</taxon>
        <taxon>Salamandridae</taxon>
        <taxon>Pleurodelinae</taxon>
        <taxon>Pleurodeles</taxon>
    </lineage>
</organism>
<gene>
    <name evidence="1" type="ORF">NDU88_003519</name>
</gene>
<dbReference type="EMBL" id="JANPWB010000003">
    <property type="protein sequence ID" value="KAJ1199686.1"/>
    <property type="molecule type" value="Genomic_DNA"/>
</dbReference>
<protein>
    <submittedName>
        <fullName evidence="1">Uncharacterized protein</fullName>
    </submittedName>
</protein>
<evidence type="ECO:0000313" key="2">
    <source>
        <dbReference type="Proteomes" id="UP001066276"/>
    </source>
</evidence>
<accession>A0AAV7VFL7</accession>
<evidence type="ECO:0000313" key="1">
    <source>
        <dbReference type="EMBL" id="KAJ1199686.1"/>
    </source>
</evidence>
<dbReference type="Proteomes" id="UP001066276">
    <property type="component" value="Chromosome 2_1"/>
</dbReference>
<comment type="caution">
    <text evidence="1">The sequence shown here is derived from an EMBL/GenBank/DDBJ whole genome shotgun (WGS) entry which is preliminary data.</text>
</comment>
<reference evidence="1" key="1">
    <citation type="journal article" date="2022" name="bioRxiv">
        <title>Sequencing and chromosome-scale assembly of the giantPleurodeles waltlgenome.</title>
        <authorList>
            <person name="Brown T."/>
            <person name="Elewa A."/>
            <person name="Iarovenko S."/>
            <person name="Subramanian E."/>
            <person name="Araus A.J."/>
            <person name="Petzold A."/>
            <person name="Susuki M."/>
            <person name="Suzuki K.-i.T."/>
            <person name="Hayashi T."/>
            <person name="Toyoda A."/>
            <person name="Oliveira C."/>
            <person name="Osipova E."/>
            <person name="Leigh N.D."/>
            <person name="Simon A."/>
            <person name="Yun M.H."/>
        </authorList>
    </citation>
    <scope>NUCLEOTIDE SEQUENCE</scope>
    <source>
        <strain evidence="1">20211129_DDA</strain>
        <tissue evidence="1">Liver</tissue>
    </source>
</reference>
<proteinExistence type="predicted"/>
<sequence>MCPLFLPRASTHKQLWCGCGTMSGTLAEEHVASLRKGEGHVGAAEQAGALKNRAAATGDARGECLSTA</sequence>
<name>A0AAV7VFL7_PLEWA</name>
<dbReference type="AlphaFoldDB" id="A0AAV7VFL7"/>
<keyword evidence="2" id="KW-1185">Reference proteome</keyword>